<organism evidence="2 3">
    <name type="scientific">Vibrio ostreicida</name>
    <dbReference type="NCBI Taxonomy" id="526588"/>
    <lineage>
        <taxon>Bacteria</taxon>
        <taxon>Pseudomonadati</taxon>
        <taxon>Pseudomonadota</taxon>
        <taxon>Gammaproteobacteria</taxon>
        <taxon>Vibrionales</taxon>
        <taxon>Vibrionaceae</taxon>
        <taxon>Vibrio</taxon>
    </lineage>
</organism>
<proteinExistence type="predicted"/>
<reference evidence="3" key="1">
    <citation type="journal article" date="2019" name="Int. J. Syst. Evol. Microbiol.">
        <title>The Global Catalogue of Microorganisms (GCM) 10K type strain sequencing project: providing services to taxonomists for standard genome sequencing and annotation.</title>
        <authorList>
            <consortium name="The Broad Institute Genomics Platform"/>
            <consortium name="The Broad Institute Genome Sequencing Center for Infectious Disease"/>
            <person name="Wu L."/>
            <person name="Ma J."/>
        </authorList>
    </citation>
    <scope>NUCLEOTIDE SEQUENCE [LARGE SCALE GENOMIC DNA]</scope>
    <source>
        <strain evidence="3">CECT 7398</strain>
    </source>
</reference>
<name>A0ABT8BRC2_9VIBR</name>
<feature type="domain" description="THIF-type NAD/FAD binding fold" evidence="1">
    <location>
        <begin position="10"/>
        <end position="245"/>
    </location>
</feature>
<dbReference type="CDD" id="cd00757">
    <property type="entry name" value="ThiF_MoeB_HesA_family"/>
    <property type="match status" value="1"/>
</dbReference>
<dbReference type="PANTHER" id="PTHR10953">
    <property type="entry name" value="UBIQUITIN-ACTIVATING ENZYME E1"/>
    <property type="match status" value="1"/>
</dbReference>
<dbReference type="Gene3D" id="3.40.50.720">
    <property type="entry name" value="NAD(P)-binding Rossmann-like Domain"/>
    <property type="match status" value="1"/>
</dbReference>
<dbReference type="Proteomes" id="UP001238540">
    <property type="component" value="Unassembled WGS sequence"/>
</dbReference>
<dbReference type="EMBL" id="JAUFQC010000001">
    <property type="protein sequence ID" value="MDN3608663.1"/>
    <property type="molecule type" value="Genomic_DNA"/>
</dbReference>
<dbReference type="SUPFAM" id="SSF69572">
    <property type="entry name" value="Activating enzymes of the ubiquitin-like proteins"/>
    <property type="match status" value="1"/>
</dbReference>
<gene>
    <name evidence="2" type="ORF">QWZ16_02660</name>
</gene>
<accession>A0ABT8BRC2</accession>
<keyword evidence="3" id="KW-1185">Reference proteome</keyword>
<dbReference type="InterPro" id="IPR000594">
    <property type="entry name" value="ThiF_NAD_FAD-bd"/>
</dbReference>
<protein>
    <submittedName>
        <fullName evidence="2">HesA/MoeB/ThiF family protein</fullName>
    </submittedName>
</protein>
<comment type="caution">
    <text evidence="2">The sequence shown here is derived from an EMBL/GenBank/DDBJ whole genome shotgun (WGS) entry which is preliminary data.</text>
</comment>
<dbReference type="PANTHER" id="PTHR10953:SF240">
    <property type="entry name" value="SULFUR CARRIER PROTEIN THIS ADENYLYLTRANSFERASE"/>
    <property type="match status" value="1"/>
</dbReference>
<dbReference type="InterPro" id="IPR035985">
    <property type="entry name" value="Ubiquitin-activating_enz"/>
</dbReference>
<sequence>MISDESFLRYQRQISVPDIGESGQIALGSSHVLIIGCGGLGSAASLYLAASGVGKLVIVDDDQVELSNLHRQVIYRERDVGKGKVAAMSEQLEDLNRDCSIRKISYRLGESQLNLEVALADIVLDCSDNLPTRQSVNLACYKQSTPLVSAAAAGWRGQLMVFDFPHQSGCYRCLYPFDEVEDTISCASIGVVGPVVGAMGNMQAIAAIQKLAMGRFPSPSHQLKIFDGSTLDWQSLMMASDPTCTVCSDNPPNNASKLSGGNK</sequence>
<evidence type="ECO:0000313" key="2">
    <source>
        <dbReference type="EMBL" id="MDN3608663.1"/>
    </source>
</evidence>
<dbReference type="Pfam" id="PF00899">
    <property type="entry name" value="ThiF"/>
    <property type="match status" value="1"/>
</dbReference>
<evidence type="ECO:0000313" key="3">
    <source>
        <dbReference type="Proteomes" id="UP001238540"/>
    </source>
</evidence>
<dbReference type="RefSeq" id="WP_170883463.1">
    <property type="nucleotide sequence ID" value="NZ_JABEYA020000019.1"/>
</dbReference>
<evidence type="ECO:0000259" key="1">
    <source>
        <dbReference type="Pfam" id="PF00899"/>
    </source>
</evidence>
<dbReference type="InterPro" id="IPR045886">
    <property type="entry name" value="ThiF/MoeB/HesA"/>
</dbReference>